<evidence type="ECO:0000259" key="7">
    <source>
        <dbReference type="SMART" id="SM00835"/>
    </source>
</evidence>
<dbReference type="EMBL" id="JABTTQ020000003">
    <property type="protein sequence ID" value="KAK6161294.1"/>
    <property type="molecule type" value="Genomic_DNA"/>
</dbReference>
<comment type="function">
    <text evidence="5">Seed storage protein.</text>
</comment>
<evidence type="ECO:0000256" key="5">
    <source>
        <dbReference type="RuleBase" id="RU003681"/>
    </source>
</evidence>
<evidence type="ECO:0000256" key="4">
    <source>
        <dbReference type="ARBA" id="ARBA00023157"/>
    </source>
</evidence>
<dbReference type="InterPro" id="IPR006044">
    <property type="entry name" value="11S_seedstore_pln"/>
</dbReference>
<dbReference type="InterPro" id="IPR014710">
    <property type="entry name" value="RmlC-like_jellyroll"/>
</dbReference>
<evidence type="ECO:0000256" key="3">
    <source>
        <dbReference type="ARBA" id="ARBA00023129"/>
    </source>
</evidence>
<keyword evidence="5" id="KW-0732">Signal</keyword>
<evidence type="ECO:0000313" key="8">
    <source>
        <dbReference type="EMBL" id="KAK6161294.1"/>
    </source>
</evidence>
<dbReference type="PROSITE" id="PS00305">
    <property type="entry name" value="11S_SEED_STORAGE"/>
    <property type="match status" value="1"/>
</dbReference>
<feature type="domain" description="Cupin type-1" evidence="7">
    <location>
        <begin position="51"/>
        <end position="265"/>
    </location>
</feature>
<sequence>MAKLALLISFVLLLHGSMAQLELQQQRVWQNMQSQMQHRLRAKTHCRIQQLNAREPSSRFEYEAGTIEFWDANSQEFECAGVEFTRHVIQPNGLFLPYYTNAPQLFYIVQGLFFHFFVMMMEIYMGTVIPGCAETYESGSSSYASQGEEEEEEGRRRSDRHQKIRRFRQGDILALQPGVTHWAYNDGDTPIISVAILDVANEANQLDLKFRNFFLAGNPQAFQSQGQQVERRGEEEEQQGRSNLFGGFDEQLLAQTLNIDPQIIRKLQAREDNRGIIVRAERLSLVLPESGRQEREREQSRGGGYNGLEETFCSLKIRQNIDHPTRADVYNPRGGRISSLNSQTLPILSYLRLSAERGILYKNAIMAPRWSTNAHSVMYVTRGSARIQVVGNQGNSVFNEEVNEGQLLIVPQNFVVVKRASEQGFEYITFKTNDNAMNSQLAGRLSAIRAMPEAVLMNAYGISREDAKNLKYSREEATLFSPGSRSGRHA</sequence>
<dbReference type="CDD" id="cd02243">
    <property type="entry name" value="cupin_11S_legumin_C"/>
    <property type="match status" value="1"/>
</dbReference>
<dbReference type="InterPro" id="IPR006045">
    <property type="entry name" value="Cupin_1"/>
</dbReference>
<dbReference type="SMART" id="SM00835">
    <property type="entry name" value="Cupin_1"/>
    <property type="match status" value="2"/>
</dbReference>
<name>A0ABR0XQS3_REHGL</name>
<dbReference type="InterPro" id="IPR050253">
    <property type="entry name" value="Seed_Storage-Functional"/>
</dbReference>
<evidence type="ECO:0000313" key="9">
    <source>
        <dbReference type="Proteomes" id="UP001318860"/>
    </source>
</evidence>
<dbReference type="Pfam" id="PF00190">
    <property type="entry name" value="Cupin_1"/>
    <property type="match status" value="2"/>
</dbReference>
<feature type="chain" id="PRO_5044976739" description="Cupin type-1 domain-containing protein" evidence="5">
    <location>
        <begin position="20"/>
        <end position="490"/>
    </location>
</feature>
<dbReference type="SUPFAM" id="SSF51182">
    <property type="entry name" value="RmlC-like cupins"/>
    <property type="match status" value="1"/>
</dbReference>
<evidence type="ECO:0000256" key="6">
    <source>
        <dbReference type="SAM" id="MobiDB-lite"/>
    </source>
</evidence>
<comment type="caution">
    <text evidence="8">The sequence shown here is derived from an EMBL/GenBank/DDBJ whole genome shotgun (WGS) entry which is preliminary data.</text>
</comment>
<evidence type="ECO:0000256" key="2">
    <source>
        <dbReference type="ARBA" id="ARBA00022761"/>
    </source>
</evidence>
<dbReference type="Proteomes" id="UP001318860">
    <property type="component" value="Unassembled WGS sequence"/>
</dbReference>
<comment type="subunit">
    <text evidence="5">Hexamer; each subunit is composed of an acidic and a basic chain derived from a single precursor and linked by a disulfide bond.</text>
</comment>
<keyword evidence="9" id="KW-1185">Reference proteome</keyword>
<feature type="signal peptide" evidence="5">
    <location>
        <begin position="1"/>
        <end position="19"/>
    </location>
</feature>
<keyword evidence="4 5" id="KW-1015">Disulfide bond</keyword>
<dbReference type="Gene3D" id="2.60.120.10">
    <property type="entry name" value="Jelly Rolls"/>
    <property type="match status" value="2"/>
</dbReference>
<dbReference type="PRINTS" id="PR00439">
    <property type="entry name" value="11SGLOBULIN"/>
</dbReference>
<keyword evidence="2 5" id="KW-0758">Storage protein</keyword>
<dbReference type="CDD" id="cd02242">
    <property type="entry name" value="cupin_11S_legumin_N"/>
    <property type="match status" value="1"/>
</dbReference>
<evidence type="ECO:0000256" key="1">
    <source>
        <dbReference type="ARBA" id="ARBA00007178"/>
    </source>
</evidence>
<dbReference type="PANTHER" id="PTHR31189">
    <property type="entry name" value="OS03G0336100 PROTEIN-RELATED"/>
    <property type="match status" value="1"/>
</dbReference>
<organism evidence="8 9">
    <name type="scientific">Rehmannia glutinosa</name>
    <name type="common">Chinese foxglove</name>
    <dbReference type="NCBI Taxonomy" id="99300"/>
    <lineage>
        <taxon>Eukaryota</taxon>
        <taxon>Viridiplantae</taxon>
        <taxon>Streptophyta</taxon>
        <taxon>Embryophyta</taxon>
        <taxon>Tracheophyta</taxon>
        <taxon>Spermatophyta</taxon>
        <taxon>Magnoliopsida</taxon>
        <taxon>eudicotyledons</taxon>
        <taxon>Gunneridae</taxon>
        <taxon>Pentapetalae</taxon>
        <taxon>asterids</taxon>
        <taxon>lamiids</taxon>
        <taxon>Lamiales</taxon>
        <taxon>Orobanchaceae</taxon>
        <taxon>Rehmannieae</taxon>
        <taxon>Rehmannia</taxon>
    </lineage>
</organism>
<feature type="domain" description="Cupin type-1" evidence="7">
    <location>
        <begin position="319"/>
        <end position="468"/>
    </location>
</feature>
<keyword evidence="3 5" id="KW-0708">Seed storage protein</keyword>
<gene>
    <name evidence="8" type="ORF">DH2020_004675</name>
</gene>
<dbReference type="InterPro" id="IPR022379">
    <property type="entry name" value="11S_seedstore_CS"/>
</dbReference>
<accession>A0ABR0XQS3</accession>
<protein>
    <recommendedName>
        <fullName evidence="7">Cupin type-1 domain-containing protein</fullName>
    </recommendedName>
</protein>
<dbReference type="InterPro" id="IPR011051">
    <property type="entry name" value="RmlC_Cupin_sf"/>
</dbReference>
<reference evidence="8 9" key="1">
    <citation type="journal article" date="2021" name="Comput. Struct. Biotechnol. J.">
        <title>De novo genome assembly of the potent medicinal plant Rehmannia glutinosa using nanopore technology.</title>
        <authorList>
            <person name="Ma L."/>
            <person name="Dong C."/>
            <person name="Song C."/>
            <person name="Wang X."/>
            <person name="Zheng X."/>
            <person name="Niu Y."/>
            <person name="Chen S."/>
            <person name="Feng W."/>
        </authorList>
    </citation>
    <scope>NUCLEOTIDE SEQUENCE [LARGE SCALE GENOMIC DNA]</scope>
    <source>
        <strain evidence="8">DH-2019</strain>
    </source>
</reference>
<comment type="similarity">
    <text evidence="1 5">Belongs to the 11S seed storage protein (globulins) family.</text>
</comment>
<proteinExistence type="inferred from homology"/>
<dbReference type="PANTHER" id="PTHR31189:SF76">
    <property type="entry name" value="11S GLOBULIN SUBUNIT BETA-LIKE"/>
    <property type="match status" value="1"/>
</dbReference>
<feature type="region of interest" description="Disordered" evidence="6">
    <location>
        <begin position="139"/>
        <end position="161"/>
    </location>
</feature>